<organism evidence="2 3">
    <name type="scientific">Aequorivita vitellina</name>
    <dbReference type="NCBI Taxonomy" id="2874475"/>
    <lineage>
        <taxon>Bacteria</taxon>
        <taxon>Pseudomonadati</taxon>
        <taxon>Bacteroidota</taxon>
        <taxon>Flavobacteriia</taxon>
        <taxon>Flavobacteriales</taxon>
        <taxon>Flavobacteriaceae</taxon>
        <taxon>Aequorivita</taxon>
    </lineage>
</organism>
<proteinExistence type="predicted"/>
<reference evidence="2" key="1">
    <citation type="submission" date="2021-09" db="EMBL/GenBank/DDBJ databases">
        <title>Genome of Aequorivita sp. strain F47161.</title>
        <authorList>
            <person name="Wang Y."/>
        </authorList>
    </citation>
    <scope>NUCLEOTIDE SEQUENCE</scope>
    <source>
        <strain evidence="2">F47161</strain>
    </source>
</reference>
<keyword evidence="1" id="KW-0812">Transmembrane</keyword>
<keyword evidence="3" id="KW-1185">Reference proteome</keyword>
<dbReference type="EMBL" id="JAIRBA010000006">
    <property type="protein sequence ID" value="MCG2418264.1"/>
    <property type="molecule type" value="Genomic_DNA"/>
</dbReference>
<evidence type="ECO:0000313" key="3">
    <source>
        <dbReference type="Proteomes" id="UP001139461"/>
    </source>
</evidence>
<gene>
    <name evidence="2" type="ORF">K8089_04455</name>
</gene>
<accession>A0A9X1TZL8</accession>
<evidence type="ECO:0000313" key="2">
    <source>
        <dbReference type="EMBL" id="MCG2418264.1"/>
    </source>
</evidence>
<feature type="transmembrane region" description="Helical" evidence="1">
    <location>
        <begin position="12"/>
        <end position="34"/>
    </location>
</feature>
<evidence type="ECO:0000256" key="1">
    <source>
        <dbReference type="SAM" id="Phobius"/>
    </source>
</evidence>
<protein>
    <submittedName>
        <fullName evidence="2">Uncharacterized protein</fullName>
    </submittedName>
</protein>
<dbReference type="Proteomes" id="UP001139461">
    <property type="component" value="Unassembled WGS sequence"/>
</dbReference>
<keyword evidence="1" id="KW-1133">Transmembrane helix</keyword>
<keyword evidence="1" id="KW-0472">Membrane</keyword>
<sequence>MTEQQESFLSNTTAIISLIIGGLGFISAIGTLIFTTRNNNRNYKLQDDKNEREKSKAYNRVLGNFLKVYHSYIKHKHLLNENGIENIPDSALEQIIEKIDNFEHEIKKFRIVIDNESEIIPELTIQLHEIMDLLGRFEIMSEQFKNNALDLNLQKNKLVLKRAFVFSIKDLLDDYFEDLINDLSKKAEISNEFKDHLAEFNSDETIGRNIKLQQKLTERMLVSLSKQLGREVTIKELFN</sequence>
<dbReference type="AlphaFoldDB" id="A0A9X1TZL8"/>
<comment type="caution">
    <text evidence="2">The sequence shown here is derived from an EMBL/GenBank/DDBJ whole genome shotgun (WGS) entry which is preliminary data.</text>
</comment>
<name>A0A9X1TZL8_9FLAO</name>
<dbReference type="RefSeq" id="WP_237602081.1">
    <property type="nucleotide sequence ID" value="NZ_JAIRBA010000006.1"/>
</dbReference>